<dbReference type="InterPro" id="IPR036514">
    <property type="entry name" value="SGNH_hydro_sf"/>
</dbReference>
<reference evidence="2 3" key="1">
    <citation type="submission" date="2019-06" db="EMBL/GenBank/DDBJ databases">
        <title>A chromosomal-level reference genome of Carpinus fangiana (Coryloideae, Betulaceae).</title>
        <authorList>
            <person name="Yang X."/>
            <person name="Wang Z."/>
            <person name="Zhang L."/>
            <person name="Hao G."/>
            <person name="Liu J."/>
            <person name="Yang Y."/>
        </authorList>
    </citation>
    <scope>NUCLEOTIDE SEQUENCE [LARGE SCALE GENOMIC DNA]</scope>
    <source>
        <strain evidence="2">Cfa_2016G</strain>
        <tissue evidence="2">Leaf</tissue>
    </source>
</reference>
<evidence type="ECO:0000256" key="1">
    <source>
        <dbReference type="SAM" id="MobiDB-lite"/>
    </source>
</evidence>
<feature type="compositionally biased region" description="Low complexity" evidence="1">
    <location>
        <begin position="462"/>
        <end position="477"/>
    </location>
</feature>
<feature type="compositionally biased region" description="Low complexity" evidence="1">
    <location>
        <begin position="338"/>
        <end position="347"/>
    </location>
</feature>
<evidence type="ECO:0000313" key="2">
    <source>
        <dbReference type="EMBL" id="KAB8346153.1"/>
    </source>
</evidence>
<feature type="compositionally biased region" description="Polar residues" evidence="1">
    <location>
        <begin position="501"/>
        <end position="513"/>
    </location>
</feature>
<feature type="region of interest" description="Disordered" evidence="1">
    <location>
        <begin position="425"/>
        <end position="482"/>
    </location>
</feature>
<dbReference type="Proteomes" id="UP000327013">
    <property type="component" value="Unassembled WGS sequence"/>
</dbReference>
<dbReference type="OrthoDB" id="419770at2759"/>
<dbReference type="EMBL" id="VIBQ01000013">
    <property type="protein sequence ID" value="KAB8346153.1"/>
    <property type="molecule type" value="Genomic_DNA"/>
</dbReference>
<feature type="region of interest" description="Disordered" evidence="1">
    <location>
        <begin position="494"/>
        <end position="513"/>
    </location>
</feature>
<feature type="compositionally biased region" description="Polar residues" evidence="1">
    <location>
        <begin position="398"/>
        <end position="411"/>
    </location>
</feature>
<dbReference type="AlphaFoldDB" id="A0A5N6KUZ1"/>
<feature type="compositionally biased region" description="Low complexity" evidence="1">
    <location>
        <begin position="379"/>
        <end position="397"/>
    </location>
</feature>
<feature type="compositionally biased region" description="Polar residues" evidence="1">
    <location>
        <begin position="131"/>
        <end position="144"/>
    </location>
</feature>
<sequence length="979" mass="109220">MDAPTGPPSHDAPQQSTTLPRGFIFHYTDGPGPKTPEPAETSPAAPEQPPPPPRMRVKRRRPLVTASLQCDIPSSDYPVPSIELSESGELPSGMHINPYAAQDHLLSPSSPSFLGRALSPPKTPLSQITTSFDEAPSTRSSWISTPHRRGSNHHICRPPSAWSELSDSSVSSLGSADTFPAFGDCTSPESDGGDPFTFPEVPRLSGAFNQLASPMHVSKRKSHKRTRTEPEAEWTLDMDEHLWLTYMKYLCDPTVTPFKTLPGSAPPLGVCHRVAREAKRSFRGSRTQLTPIAETRRPGEFASLDTVVRRESSMPLEALADSASTIRPEPVQRPHSTSGVRSRVSGRWNASSHQTRKRLRYLCKRKPTLSPHYQRLMQSRSPSPMESSSSHATIRSSHFTSPESRRTNNAFSTRDLNFTLSTATASTMQPGNPLSQLSNGFVSSHAEPSTPERPPSRCNPHQKSQSLQLGLGLGSKQPASDFRPLASPFQELYWQPPTEAGPSSPNPVTQARSSGPLLEIHQPRPLSGSMKRRAQYQLGEELLSDDPELRRNYLEDLFRDSGVAAGKRRVRSRGFSLGAVSHQQRQPSLSEVFTPPSNVEAMEALPTPSVTVSQPALLQPPTTLGGGTKRLGSPFAPTQTLGMSNTFPRRLGYKGSGMETISTIGRQYIRHHDLTKKQEASGEPHVQVTSHPASYRAATFNQSFVKTYNLAKKDSVVFRRDGTDSKAPTLEHQVEDIFVERYGRSHVKSHLHKGSGWGQDNTLFVFHAGTDDIVTEWVNRVGEEPADRNMTLVDMFFAEYQSNLNRVTNPRCIVTRLQSMLTNSQIYDYGARNFIIVGFPALEESPRLRLCGKEKSMMRFGAELTDMNGRLVFMAHMFAESHLDATVFFFDNYRLGINIRSSPKDFEETKEINRLEGFCYPYAISRDVIDTDNELCGAPLRHFYWRDEQHQTEGYHRAQARLMREEMADIRNALPYEFY</sequence>
<feature type="region of interest" description="Disordered" evidence="1">
    <location>
        <begin position="131"/>
        <end position="154"/>
    </location>
</feature>
<evidence type="ECO:0000313" key="3">
    <source>
        <dbReference type="Proteomes" id="UP000327013"/>
    </source>
</evidence>
<feature type="region of interest" description="Disordered" evidence="1">
    <location>
        <begin position="322"/>
        <end position="411"/>
    </location>
</feature>
<feature type="compositionally biased region" description="Basic residues" evidence="1">
    <location>
        <begin position="354"/>
        <end position="367"/>
    </location>
</feature>
<organism evidence="2 3">
    <name type="scientific">Carpinus fangiana</name>
    <dbReference type="NCBI Taxonomy" id="176857"/>
    <lineage>
        <taxon>Eukaryota</taxon>
        <taxon>Viridiplantae</taxon>
        <taxon>Streptophyta</taxon>
        <taxon>Embryophyta</taxon>
        <taxon>Tracheophyta</taxon>
        <taxon>Spermatophyta</taxon>
        <taxon>Magnoliopsida</taxon>
        <taxon>eudicotyledons</taxon>
        <taxon>Gunneridae</taxon>
        <taxon>Pentapetalae</taxon>
        <taxon>rosids</taxon>
        <taxon>fabids</taxon>
        <taxon>Fagales</taxon>
        <taxon>Betulaceae</taxon>
        <taxon>Carpinus</taxon>
    </lineage>
</organism>
<feature type="compositionally biased region" description="Polar residues" evidence="1">
    <location>
        <begin position="425"/>
        <end position="442"/>
    </location>
</feature>
<name>A0A5N6KUZ1_9ROSI</name>
<feature type="region of interest" description="Disordered" evidence="1">
    <location>
        <begin position="1"/>
        <end position="59"/>
    </location>
</feature>
<dbReference type="Gene3D" id="3.40.50.1110">
    <property type="entry name" value="SGNH hydrolase"/>
    <property type="match status" value="1"/>
</dbReference>
<protein>
    <submittedName>
        <fullName evidence="2">Uncharacterized protein</fullName>
    </submittedName>
</protein>
<gene>
    <name evidence="2" type="ORF">FH972_023199</name>
</gene>
<proteinExistence type="predicted"/>
<keyword evidence="3" id="KW-1185">Reference proteome</keyword>
<accession>A0A5N6KUZ1</accession>
<comment type="caution">
    <text evidence="2">The sequence shown here is derived from an EMBL/GenBank/DDBJ whole genome shotgun (WGS) entry which is preliminary data.</text>
</comment>